<dbReference type="InterPro" id="IPR036770">
    <property type="entry name" value="Ankyrin_rpt-contain_sf"/>
</dbReference>
<dbReference type="AlphaFoldDB" id="A0A1U9ZR94"/>
<dbReference type="RefSeq" id="WP_080036522.1">
    <property type="nucleotide sequence ID" value="NZ_CP017717.1"/>
</dbReference>
<dbReference type="Proteomes" id="UP000190797">
    <property type="component" value="Chromosome"/>
</dbReference>
<dbReference type="SMART" id="SM00248">
    <property type="entry name" value="ANK"/>
    <property type="match status" value="4"/>
</dbReference>
<proteinExistence type="predicted"/>
<dbReference type="EMBL" id="CP017717">
    <property type="protein sequence ID" value="AQZ60467.1"/>
    <property type="molecule type" value="Genomic_DNA"/>
</dbReference>
<dbReference type="OrthoDB" id="306540at2"/>
<dbReference type="PROSITE" id="PS50088">
    <property type="entry name" value="ANK_REPEAT"/>
    <property type="match status" value="4"/>
</dbReference>
<accession>A0A1U9ZR94</accession>
<feature type="repeat" description="ANK" evidence="3">
    <location>
        <begin position="68"/>
        <end position="100"/>
    </location>
</feature>
<keyword evidence="5" id="KW-1185">Reference proteome</keyword>
<evidence type="ECO:0000313" key="4">
    <source>
        <dbReference type="EMBL" id="AQZ60467.1"/>
    </source>
</evidence>
<dbReference type="PANTHER" id="PTHR24171">
    <property type="entry name" value="ANKYRIN REPEAT DOMAIN-CONTAINING PROTEIN 39-RELATED"/>
    <property type="match status" value="1"/>
</dbReference>
<dbReference type="STRING" id="1909395.BKM31_02095"/>
<sequence length="212" mass="21826">MTAPAALYQAAVQGHGGFVRTLLAAGADPDQETEDGLPLCAAACWGHLDAVNALLDAGADPDRQESPGAMTALHWAVANDRLAVVEALLARGADPDLRDSAGNSPLSRAAERGATAVVRALLDHGAAPDPRSLDLARSLAGQDIEAEVRARAGQYAPEGARISVRREPAEGGGELVVAEVRDAEGRPRSETRLGTGHAEIARLLETRPGAGA</sequence>
<feature type="repeat" description="ANK" evidence="3">
    <location>
        <begin position="2"/>
        <end position="34"/>
    </location>
</feature>
<feature type="repeat" description="ANK" evidence="3">
    <location>
        <begin position="101"/>
        <end position="133"/>
    </location>
</feature>
<evidence type="ECO:0000313" key="5">
    <source>
        <dbReference type="Proteomes" id="UP000190797"/>
    </source>
</evidence>
<evidence type="ECO:0000256" key="3">
    <source>
        <dbReference type="PROSITE-ProRule" id="PRU00023"/>
    </source>
</evidence>
<gene>
    <name evidence="4" type="ORF">BKM31_02095</name>
</gene>
<protein>
    <submittedName>
        <fullName evidence="4">Uncharacterized protein</fullName>
    </submittedName>
</protein>
<dbReference type="Pfam" id="PF12796">
    <property type="entry name" value="Ank_2"/>
    <property type="match status" value="2"/>
</dbReference>
<feature type="repeat" description="ANK" evidence="3">
    <location>
        <begin position="34"/>
        <end position="66"/>
    </location>
</feature>
<organism evidence="4 5">
    <name type="scientific">[Actinomadura] parvosata subsp. kistnae</name>
    <dbReference type="NCBI Taxonomy" id="1909395"/>
    <lineage>
        <taxon>Bacteria</taxon>
        <taxon>Bacillati</taxon>
        <taxon>Actinomycetota</taxon>
        <taxon>Actinomycetes</taxon>
        <taxon>Streptosporangiales</taxon>
        <taxon>Streptosporangiaceae</taxon>
        <taxon>Nonomuraea</taxon>
    </lineage>
</organism>
<keyword evidence="1" id="KW-0677">Repeat</keyword>
<dbReference type="KEGG" id="noa:BKM31_02095"/>
<dbReference type="PROSITE" id="PS50297">
    <property type="entry name" value="ANK_REP_REGION"/>
    <property type="match status" value="2"/>
</dbReference>
<evidence type="ECO:0000256" key="2">
    <source>
        <dbReference type="ARBA" id="ARBA00023043"/>
    </source>
</evidence>
<dbReference type="Gene3D" id="1.25.40.20">
    <property type="entry name" value="Ankyrin repeat-containing domain"/>
    <property type="match status" value="2"/>
</dbReference>
<keyword evidence="2 3" id="KW-0040">ANK repeat</keyword>
<dbReference type="SUPFAM" id="SSF48403">
    <property type="entry name" value="Ankyrin repeat"/>
    <property type="match status" value="1"/>
</dbReference>
<evidence type="ECO:0000256" key="1">
    <source>
        <dbReference type="ARBA" id="ARBA00022737"/>
    </source>
</evidence>
<name>A0A1U9ZR94_9ACTN</name>
<reference evidence="5" key="1">
    <citation type="journal article" date="2017" name="Med. Chem. Commun.">
        <title>Nonomuraea sp. ATCC 55076 harbours the largest actinomycete chromosome to date and the kistamicin biosynthetic gene cluster.</title>
        <authorList>
            <person name="Nazari B."/>
            <person name="Forneris C.C."/>
            <person name="Gibson M.I."/>
            <person name="Moon K."/>
            <person name="Schramma K.R."/>
            <person name="Seyedsayamdost M.R."/>
        </authorList>
    </citation>
    <scope>NUCLEOTIDE SEQUENCE [LARGE SCALE GENOMIC DNA]</scope>
    <source>
        <strain evidence="5">ATCC 55076</strain>
    </source>
</reference>
<dbReference type="InterPro" id="IPR002110">
    <property type="entry name" value="Ankyrin_rpt"/>
</dbReference>